<feature type="transmembrane region" description="Helical" evidence="7">
    <location>
        <begin position="263"/>
        <end position="281"/>
    </location>
</feature>
<dbReference type="InterPro" id="IPR005524">
    <property type="entry name" value="DUF318"/>
</dbReference>
<keyword evidence="4 7" id="KW-0812">Transmembrane</keyword>
<feature type="transmembrane region" description="Helical" evidence="7">
    <location>
        <begin position="102"/>
        <end position="121"/>
    </location>
</feature>
<dbReference type="PANTHER" id="PTHR34184">
    <property type="entry name" value="UPF0718 PROTEIN YCGR"/>
    <property type="match status" value="1"/>
</dbReference>
<feature type="transmembrane region" description="Helical" evidence="7">
    <location>
        <begin position="237"/>
        <end position="256"/>
    </location>
</feature>
<feature type="transmembrane region" description="Helical" evidence="7">
    <location>
        <begin position="301"/>
        <end position="325"/>
    </location>
</feature>
<comment type="caution">
    <text evidence="8">The sequence shown here is derived from an EMBL/GenBank/DDBJ whole genome shotgun (WGS) entry which is preliminary data.</text>
</comment>
<evidence type="ECO:0008006" key="10">
    <source>
        <dbReference type="Google" id="ProtNLM"/>
    </source>
</evidence>
<feature type="transmembrane region" description="Helical" evidence="7">
    <location>
        <begin position="25"/>
        <end position="44"/>
    </location>
</feature>
<protein>
    <recommendedName>
        <fullName evidence="10">ATPase</fullName>
    </recommendedName>
</protein>
<feature type="transmembrane region" description="Helical" evidence="7">
    <location>
        <begin position="159"/>
        <end position="180"/>
    </location>
</feature>
<dbReference type="AlphaFoldDB" id="A0A1G1KXA4"/>
<feature type="transmembrane region" description="Helical" evidence="7">
    <location>
        <begin position="332"/>
        <end position="353"/>
    </location>
</feature>
<keyword evidence="6 7" id="KW-0472">Membrane</keyword>
<evidence type="ECO:0000256" key="1">
    <source>
        <dbReference type="ARBA" id="ARBA00004651"/>
    </source>
</evidence>
<evidence type="ECO:0000313" key="8">
    <source>
        <dbReference type="EMBL" id="OGW97521.1"/>
    </source>
</evidence>
<name>A0A1G1KXA4_9BACT</name>
<organism evidence="8 9">
    <name type="scientific">Candidatus Danuiimicrobium aquiferis</name>
    <dbReference type="NCBI Taxonomy" id="1801832"/>
    <lineage>
        <taxon>Bacteria</taxon>
        <taxon>Pseudomonadati</taxon>
        <taxon>Candidatus Omnitrophota</taxon>
        <taxon>Candidatus Danuiimicrobium</taxon>
    </lineage>
</organism>
<keyword evidence="5 7" id="KW-1133">Transmembrane helix</keyword>
<dbReference type="Pfam" id="PF03773">
    <property type="entry name" value="ArsP_1"/>
    <property type="match status" value="1"/>
</dbReference>
<dbReference type="InterPro" id="IPR052923">
    <property type="entry name" value="UPF0718"/>
</dbReference>
<evidence type="ECO:0000256" key="5">
    <source>
        <dbReference type="ARBA" id="ARBA00022989"/>
    </source>
</evidence>
<dbReference type="Proteomes" id="UP000178187">
    <property type="component" value="Unassembled WGS sequence"/>
</dbReference>
<accession>A0A1G1KXA4</accession>
<evidence type="ECO:0000256" key="6">
    <source>
        <dbReference type="ARBA" id="ARBA00023136"/>
    </source>
</evidence>
<dbReference type="GO" id="GO:0005886">
    <property type="term" value="C:plasma membrane"/>
    <property type="evidence" value="ECO:0007669"/>
    <property type="project" value="UniProtKB-SubCell"/>
</dbReference>
<comment type="subcellular location">
    <subcellularLocation>
        <location evidence="1">Cell membrane</location>
        <topology evidence="1">Multi-pass membrane protein</topology>
    </subcellularLocation>
</comment>
<evidence type="ECO:0000256" key="7">
    <source>
        <dbReference type="SAM" id="Phobius"/>
    </source>
</evidence>
<evidence type="ECO:0000256" key="3">
    <source>
        <dbReference type="ARBA" id="ARBA00022475"/>
    </source>
</evidence>
<sequence length="354" mass="39338">MNESHDATPNRACCDQKTVNCKNSWYRNPVFIALLGTALIWVSGDIFPSVKPFSAAYFDYLNKIWWAILLGFIFGGAIDYYIPRAYISKYLASTRKRTILSAVGLGFLMSACSHGIIALTMELHKKGASGPAAVSFLLASPWANFPMTLMLIGFFGWKGFVIIISALVVAIITGFVFQILDRKNMIEKNKNTVDVGPDFSVREDIAKRLKNYRFSMKSFIEDMKGVLRGGYELSEMVLGWLFLGMLFASAASVFVPQHIFHHYFGPSVLGLLMTIAAATVIEVCSEGTSPLAFEIYKQSGAFGNAFVFLMGGVITDYTEIALVWVNIGRRTAIWMVLVTLPQVLALGWLYNLIF</sequence>
<gene>
    <name evidence="8" type="ORF">A3G33_05035</name>
</gene>
<proteinExistence type="inferred from homology"/>
<feature type="transmembrane region" description="Helical" evidence="7">
    <location>
        <begin position="64"/>
        <end position="82"/>
    </location>
</feature>
<evidence type="ECO:0000256" key="4">
    <source>
        <dbReference type="ARBA" id="ARBA00022692"/>
    </source>
</evidence>
<reference evidence="8 9" key="1">
    <citation type="journal article" date="2016" name="Nat. Commun.">
        <title>Thousands of microbial genomes shed light on interconnected biogeochemical processes in an aquifer system.</title>
        <authorList>
            <person name="Anantharaman K."/>
            <person name="Brown C.T."/>
            <person name="Hug L.A."/>
            <person name="Sharon I."/>
            <person name="Castelle C.J."/>
            <person name="Probst A.J."/>
            <person name="Thomas B.C."/>
            <person name="Singh A."/>
            <person name="Wilkins M.J."/>
            <person name="Karaoz U."/>
            <person name="Brodie E.L."/>
            <person name="Williams K.H."/>
            <person name="Hubbard S.S."/>
            <person name="Banfield J.F."/>
        </authorList>
    </citation>
    <scope>NUCLEOTIDE SEQUENCE [LARGE SCALE GENOMIC DNA]</scope>
</reference>
<dbReference type="EMBL" id="MHFR01000041">
    <property type="protein sequence ID" value="OGW97521.1"/>
    <property type="molecule type" value="Genomic_DNA"/>
</dbReference>
<comment type="similarity">
    <text evidence="2">Belongs to the UPF0718 family.</text>
</comment>
<evidence type="ECO:0000256" key="2">
    <source>
        <dbReference type="ARBA" id="ARBA00006386"/>
    </source>
</evidence>
<dbReference type="PANTHER" id="PTHR34184:SF4">
    <property type="entry name" value="UPF0718 PROTEIN YCGR"/>
    <property type="match status" value="1"/>
</dbReference>
<keyword evidence="3" id="KW-1003">Cell membrane</keyword>
<evidence type="ECO:0000313" key="9">
    <source>
        <dbReference type="Proteomes" id="UP000178187"/>
    </source>
</evidence>